<dbReference type="KEGG" id="marz:MARA_44960"/>
<protein>
    <recommendedName>
        <fullName evidence="5">Capsular polysaccharide biosynthesis protein</fullName>
    </recommendedName>
</protein>
<evidence type="ECO:0000256" key="2">
    <source>
        <dbReference type="SAM" id="Phobius"/>
    </source>
</evidence>
<feature type="transmembrane region" description="Helical" evidence="2">
    <location>
        <begin position="29"/>
        <end position="47"/>
    </location>
</feature>
<evidence type="ECO:0000256" key="1">
    <source>
        <dbReference type="SAM" id="MobiDB-lite"/>
    </source>
</evidence>
<dbReference type="Proteomes" id="UP000467428">
    <property type="component" value="Chromosome"/>
</dbReference>
<organism evidence="3 4">
    <name type="scientific">Mycolicibacterium arabiense</name>
    <dbReference type="NCBI Taxonomy" id="1286181"/>
    <lineage>
        <taxon>Bacteria</taxon>
        <taxon>Bacillati</taxon>
        <taxon>Actinomycetota</taxon>
        <taxon>Actinomycetes</taxon>
        <taxon>Mycobacteriales</taxon>
        <taxon>Mycobacteriaceae</taxon>
        <taxon>Mycolicibacterium</taxon>
    </lineage>
</organism>
<evidence type="ECO:0000313" key="3">
    <source>
        <dbReference type="EMBL" id="BBY51028.1"/>
    </source>
</evidence>
<evidence type="ECO:0008006" key="5">
    <source>
        <dbReference type="Google" id="ProtNLM"/>
    </source>
</evidence>
<accession>A0A7I7S295</accession>
<geneLocation type="plasmid" evidence="4">
    <name>pjcm18538 dna</name>
</geneLocation>
<feature type="region of interest" description="Disordered" evidence="1">
    <location>
        <begin position="385"/>
        <end position="418"/>
    </location>
</feature>
<dbReference type="EMBL" id="AP022593">
    <property type="protein sequence ID" value="BBY51028.1"/>
    <property type="molecule type" value="Genomic_DNA"/>
</dbReference>
<feature type="compositionally biased region" description="Basic residues" evidence="1">
    <location>
        <begin position="388"/>
        <end position="397"/>
    </location>
</feature>
<proteinExistence type="predicted"/>
<evidence type="ECO:0000313" key="4">
    <source>
        <dbReference type="Proteomes" id="UP000467428"/>
    </source>
</evidence>
<reference evidence="3 4" key="1">
    <citation type="journal article" date="2019" name="Emerg. Microbes Infect.">
        <title>Comprehensive subspecies identification of 175 nontuberculous mycobacteria species based on 7547 genomic profiles.</title>
        <authorList>
            <person name="Matsumoto Y."/>
            <person name="Kinjo T."/>
            <person name="Motooka D."/>
            <person name="Nabeya D."/>
            <person name="Jung N."/>
            <person name="Uechi K."/>
            <person name="Horii T."/>
            <person name="Iida T."/>
            <person name="Fujita J."/>
            <person name="Nakamura S."/>
        </authorList>
    </citation>
    <scope>NUCLEOTIDE SEQUENCE [LARGE SCALE GENOMIC DNA]</scope>
    <source>
        <strain evidence="3 4">JCM 18538</strain>
    </source>
</reference>
<dbReference type="AlphaFoldDB" id="A0A7I7S295"/>
<feature type="compositionally biased region" description="Polar residues" evidence="1">
    <location>
        <begin position="405"/>
        <end position="418"/>
    </location>
</feature>
<keyword evidence="2" id="KW-0472">Membrane</keyword>
<keyword evidence="4" id="KW-1185">Reference proteome</keyword>
<sequence length="418" mass="44828">MVTVEDPVHRGDVPPPVDLAGHLREFARALVPALVVALLVGGLVFALRTTFAEREYAANLVTEITPSGELVPGDAFVEQMRAPFMGLAQDTTVLDQVLSEVDTDWDAQTLSEHVELSKGPAPQILIFTATADSPELAEQIARSMVVTVSQAAFANHSREISAQLDQIQATIGAEEARNATLLPEDPARPESDRQLAELRGQLATLQNSGGDTLTLLASPAQDTSPVSPQPVSEGLVAGVVTLIVVAELIVAWRSRIGKRPNRTWARRVARRYGAHFDPSTVPAGELDPLTSAKLVQAIRDGRPALLLVGEHAAAPPSLTSARDADRGRFRTLFDAPLASPWWQRVNAGAAGTAVVVVSVTGTDRAAAERALRQLANLHVPRNLVLQRAGRHDRRRAKSAPAASPTENTELNQANHHDR</sequence>
<gene>
    <name evidence="3" type="ORF">MARA_44960</name>
</gene>
<name>A0A7I7S295_9MYCO</name>
<keyword evidence="2" id="KW-1133">Transmembrane helix</keyword>
<keyword evidence="2" id="KW-0812">Transmembrane</keyword>